<evidence type="ECO:0000313" key="2">
    <source>
        <dbReference type="EMBL" id="KAJ0962320.1"/>
    </source>
</evidence>
<accession>A0A9D5BX82</accession>
<reference evidence="2" key="2">
    <citation type="journal article" date="2022" name="Hortic Res">
        <title>The genome of Dioscorea zingiberensis sheds light on the biosynthesis, origin and evolution of the medicinally important diosgenin saponins.</title>
        <authorList>
            <person name="Li Y."/>
            <person name="Tan C."/>
            <person name="Li Z."/>
            <person name="Guo J."/>
            <person name="Li S."/>
            <person name="Chen X."/>
            <person name="Wang C."/>
            <person name="Dai X."/>
            <person name="Yang H."/>
            <person name="Song W."/>
            <person name="Hou L."/>
            <person name="Xu J."/>
            <person name="Tong Z."/>
            <person name="Xu A."/>
            <person name="Yuan X."/>
            <person name="Wang W."/>
            <person name="Yang Q."/>
            <person name="Chen L."/>
            <person name="Sun Z."/>
            <person name="Wang K."/>
            <person name="Pan B."/>
            <person name="Chen J."/>
            <person name="Bao Y."/>
            <person name="Liu F."/>
            <person name="Qi X."/>
            <person name="Gang D.R."/>
            <person name="Wen J."/>
            <person name="Li J."/>
        </authorList>
    </citation>
    <scope>NUCLEOTIDE SEQUENCE</scope>
    <source>
        <strain evidence="2">Dzin_1.0</strain>
    </source>
</reference>
<evidence type="ECO:0000313" key="3">
    <source>
        <dbReference type="Proteomes" id="UP001085076"/>
    </source>
</evidence>
<gene>
    <name evidence="2" type="ORF">J5N97_030148</name>
</gene>
<dbReference type="Proteomes" id="UP001085076">
    <property type="component" value="Miscellaneous, Linkage group lg10"/>
</dbReference>
<keyword evidence="3" id="KW-1185">Reference proteome</keyword>
<dbReference type="OrthoDB" id="552995at2759"/>
<sequence>MNLLSESTSDPRPASNPASSRPAFDLHFSLSSSLTSATINKLVLSDLRWISGDEDSSIPPFRELLCNRLIPGSGQFYHNSTKISFTMVIVVDDTGAYRRDLDDVSGLVATISADHWWCLTFGSVGLKIRFCLVVLDKQNLDLIEHRLHCERAMDLETENHLASMLMEEARRLRVQADKEGVHVYLQQPNVRSRPNSRFLSATVLGVQQANRAVEVSEMWRARDRELELDSRLRDRSIDSSSSRSEKRHSRHVERRLKSRHEEDDKASAALCSSSKRHPHEDPYPGKDGMGDEEIEKFLQSRTKRGRGAIGSRMDEPGPYLSASSNNHEQLSLSPDVRVKERWEMRIVGPEKPSFIQTKEHLNDGHNLTNTEADACLSKKYHSKKHGWKGSKKKERKEGRRKHHDKKHKMR</sequence>
<dbReference type="PANTHER" id="PTHR34684:SF1">
    <property type="entry name" value="OS08G0192200 PROTEIN"/>
    <property type="match status" value="1"/>
</dbReference>
<dbReference type="EMBL" id="JAGGNH010000010">
    <property type="protein sequence ID" value="KAJ0962320.1"/>
    <property type="molecule type" value="Genomic_DNA"/>
</dbReference>
<feature type="compositionally biased region" description="Basic residues" evidence="1">
    <location>
        <begin position="245"/>
        <end position="258"/>
    </location>
</feature>
<feature type="compositionally biased region" description="Polar residues" evidence="1">
    <location>
        <begin position="321"/>
        <end position="331"/>
    </location>
</feature>
<feature type="region of interest" description="Disordered" evidence="1">
    <location>
        <begin position="374"/>
        <end position="410"/>
    </location>
</feature>
<proteinExistence type="predicted"/>
<evidence type="ECO:0000256" key="1">
    <source>
        <dbReference type="SAM" id="MobiDB-lite"/>
    </source>
</evidence>
<organism evidence="2 3">
    <name type="scientific">Dioscorea zingiberensis</name>
    <dbReference type="NCBI Taxonomy" id="325984"/>
    <lineage>
        <taxon>Eukaryota</taxon>
        <taxon>Viridiplantae</taxon>
        <taxon>Streptophyta</taxon>
        <taxon>Embryophyta</taxon>
        <taxon>Tracheophyta</taxon>
        <taxon>Spermatophyta</taxon>
        <taxon>Magnoliopsida</taxon>
        <taxon>Liliopsida</taxon>
        <taxon>Dioscoreales</taxon>
        <taxon>Dioscoreaceae</taxon>
        <taxon>Dioscorea</taxon>
    </lineage>
</organism>
<dbReference type="PANTHER" id="PTHR34684">
    <property type="entry name" value="OS08G0192200 PROTEIN"/>
    <property type="match status" value="1"/>
</dbReference>
<protein>
    <submittedName>
        <fullName evidence="2">Uncharacterized protein</fullName>
    </submittedName>
</protein>
<feature type="compositionally biased region" description="Basic residues" evidence="1">
    <location>
        <begin position="378"/>
        <end position="410"/>
    </location>
</feature>
<dbReference type="AlphaFoldDB" id="A0A9D5BX82"/>
<reference evidence="2" key="1">
    <citation type="submission" date="2021-03" db="EMBL/GenBank/DDBJ databases">
        <authorList>
            <person name="Li Z."/>
            <person name="Yang C."/>
        </authorList>
    </citation>
    <scope>NUCLEOTIDE SEQUENCE</scope>
    <source>
        <strain evidence="2">Dzin_1.0</strain>
        <tissue evidence="2">Leaf</tissue>
    </source>
</reference>
<name>A0A9D5BX82_9LILI</name>
<feature type="region of interest" description="Disordered" evidence="1">
    <location>
        <begin position="230"/>
        <end position="331"/>
    </location>
</feature>
<comment type="caution">
    <text evidence="2">The sequence shown here is derived from an EMBL/GenBank/DDBJ whole genome shotgun (WGS) entry which is preliminary data.</text>
</comment>